<dbReference type="EMBL" id="CACVKT020008820">
    <property type="protein sequence ID" value="CAC5417921.1"/>
    <property type="molecule type" value="Genomic_DNA"/>
</dbReference>
<feature type="region of interest" description="Disordered" evidence="1">
    <location>
        <begin position="1"/>
        <end position="41"/>
    </location>
</feature>
<evidence type="ECO:0000313" key="3">
    <source>
        <dbReference type="Proteomes" id="UP000507470"/>
    </source>
</evidence>
<dbReference type="Proteomes" id="UP000507470">
    <property type="component" value="Unassembled WGS sequence"/>
</dbReference>
<gene>
    <name evidence="2" type="ORF">MCOR_50395</name>
</gene>
<name>A0A6J8EFP3_MYTCO</name>
<dbReference type="AlphaFoldDB" id="A0A6J8EFP3"/>
<proteinExistence type="predicted"/>
<protein>
    <submittedName>
        <fullName evidence="2">Uncharacterized protein</fullName>
    </submittedName>
</protein>
<reference evidence="2 3" key="1">
    <citation type="submission" date="2020-06" db="EMBL/GenBank/DDBJ databases">
        <authorList>
            <person name="Li R."/>
            <person name="Bekaert M."/>
        </authorList>
    </citation>
    <scope>NUCLEOTIDE SEQUENCE [LARGE SCALE GENOMIC DNA]</scope>
    <source>
        <strain evidence="3">wild</strain>
    </source>
</reference>
<keyword evidence="3" id="KW-1185">Reference proteome</keyword>
<dbReference type="OrthoDB" id="6070148at2759"/>
<evidence type="ECO:0000313" key="2">
    <source>
        <dbReference type="EMBL" id="CAC5417921.1"/>
    </source>
</evidence>
<feature type="compositionally biased region" description="Low complexity" evidence="1">
    <location>
        <begin position="25"/>
        <end position="41"/>
    </location>
</feature>
<organism evidence="2 3">
    <name type="scientific">Mytilus coruscus</name>
    <name type="common">Sea mussel</name>
    <dbReference type="NCBI Taxonomy" id="42192"/>
    <lineage>
        <taxon>Eukaryota</taxon>
        <taxon>Metazoa</taxon>
        <taxon>Spiralia</taxon>
        <taxon>Lophotrochozoa</taxon>
        <taxon>Mollusca</taxon>
        <taxon>Bivalvia</taxon>
        <taxon>Autobranchia</taxon>
        <taxon>Pteriomorphia</taxon>
        <taxon>Mytilida</taxon>
        <taxon>Mytiloidea</taxon>
        <taxon>Mytilidae</taxon>
        <taxon>Mytilinae</taxon>
        <taxon>Mytilus</taxon>
    </lineage>
</organism>
<feature type="compositionally biased region" description="Polar residues" evidence="1">
    <location>
        <begin position="1"/>
        <end position="24"/>
    </location>
</feature>
<sequence>MLPPTQSNTTFDATDMTAPSQSHTSNMNVNPSSESSNPSCSNIISSGYQQCSAPIEGIPNQVVNHLLQNNSSTDTFSTDLGQGLSRPLALGVNPKLKAGQINSLNLEDLLKSKSRVVKYVPAEKGDSLTFSNKAKIESLAHWQGAFYIYRAIYFEKYPNESPKLMKYATTIVNSNFCLMFSSNVLYCIN</sequence>
<accession>A0A6J8EFP3</accession>
<evidence type="ECO:0000256" key="1">
    <source>
        <dbReference type="SAM" id="MobiDB-lite"/>
    </source>
</evidence>